<dbReference type="InterPro" id="IPR012864">
    <property type="entry name" value="PCO/ADO"/>
</dbReference>
<comment type="cofactor">
    <cofactor evidence="1">
        <name>Fe(2+)</name>
        <dbReference type="ChEBI" id="CHEBI:29033"/>
    </cofactor>
</comment>
<evidence type="ECO:0000256" key="6">
    <source>
        <dbReference type="ARBA" id="ARBA00023004"/>
    </source>
</evidence>
<dbReference type="GO" id="GO:0017172">
    <property type="term" value="F:cysteine dioxygenase activity"/>
    <property type="evidence" value="ECO:0007669"/>
    <property type="project" value="UniProtKB-EC"/>
</dbReference>
<dbReference type="Gene3D" id="2.60.120.10">
    <property type="entry name" value="Jelly Rolls"/>
    <property type="match status" value="1"/>
</dbReference>
<dbReference type="AlphaFoldDB" id="A0AA38CFS4"/>
<feature type="region of interest" description="Disordered" evidence="8">
    <location>
        <begin position="42"/>
        <end position="68"/>
    </location>
</feature>
<comment type="catalytic activity">
    <reaction evidence="7">
        <text>L-cysteine + O2 = 3-sulfino-L-alanine + H(+)</text>
        <dbReference type="Rhea" id="RHEA:20441"/>
        <dbReference type="ChEBI" id="CHEBI:15378"/>
        <dbReference type="ChEBI" id="CHEBI:15379"/>
        <dbReference type="ChEBI" id="CHEBI:35235"/>
        <dbReference type="ChEBI" id="CHEBI:61085"/>
        <dbReference type="EC" id="1.13.11.20"/>
    </reaction>
    <physiologicalReaction direction="left-to-right" evidence="7">
        <dbReference type="Rhea" id="RHEA:20442"/>
    </physiologicalReaction>
</comment>
<evidence type="ECO:0000256" key="5">
    <source>
        <dbReference type="ARBA" id="ARBA00023002"/>
    </source>
</evidence>
<dbReference type="EC" id="1.13.11.20" evidence="3"/>
<keyword evidence="6" id="KW-0408">Iron</keyword>
<protein>
    <recommendedName>
        <fullName evidence="3">cysteine dioxygenase</fullName>
        <ecNumber evidence="3">1.13.11.20</ecNumber>
    </recommendedName>
</protein>
<dbReference type="Pfam" id="PF07847">
    <property type="entry name" value="PCO_ADO"/>
    <property type="match status" value="1"/>
</dbReference>
<dbReference type="Proteomes" id="UP000824469">
    <property type="component" value="Unassembled WGS sequence"/>
</dbReference>
<dbReference type="PANTHER" id="PTHR22966">
    <property type="entry name" value="2-AMINOETHANETHIOL DIOXYGENASE"/>
    <property type="match status" value="1"/>
</dbReference>
<sequence length="260" mass="29575">MKNTNAVQRLYEICMKVFSDEGEIPPPPAIARLKAVLDGMKPPDVGLDENEENEEERRTNTYLGPSKRRKLSRNTAASDLFPPQPFRYPPDITYVHIHECDSFSMGIFCLPKSAVIPLHNHFGMTVLSKVLYGSMHVLAYDWYDQHQWYPEHFGGMSLAKLKVDTVYNASSGSSVLYLTKGGNIHSFTALTSCAVLDVLSPPYADGEPSYYSIHPYSGLHWKEYKDDNEYEDCVWLEEIEKPHYFNVKGQAYKGPIIEVI</sequence>
<evidence type="ECO:0000256" key="2">
    <source>
        <dbReference type="ARBA" id="ARBA00006622"/>
    </source>
</evidence>
<accession>A0AA38CFS4</accession>
<comment type="similarity">
    <text evidence="2">Belongs to the cysteine dioxygenase family.</text>
</comment>
<keyword evidence="10" id="KW-1185">Reference proteome</keyword>
<organism evidence="9 10">
    <name type="scientific">Taxus chinensis</name>
    <name type="common">Chinese yew</name>
    <name type="synonym">Taxus wallichiana var. chinensis</name>
    <dbReference type="NCBI Taxonomy" id="29808"/>
    <lineage>
        <taxon>Eukaryota</taxon>
        <taxon>Viridiplantae</taxon>
        <taxon>Streptophyta</taxon>
        <taxon>Embryophyta</taxon>
        <taxon>Tracheophyta</taxon>
        <taxon>Spermatophyta</taxon>
        <taxon>Pinopsida</taxon>
        <taxon>Pinidae</taxon>
        <taxon>Conifers II</taxon>
        <taxon>Cupressales</taxon>
        <taxon>Taxaceae</taxon>
        <taxon>Taxus</taxon>
    </lineage>
</organism>
<dbReference type="InterPro" id="IPR011051">
    <property type="entry name" value="RmlC_Cupin_sf"/>
</dbReference>
<dbReference type="GO" id="GO:0070483">
    <property type="term" value="P:detection of hypoxia"/>
    <property type="evidence" value="ECO:0007669"/>
    <property type="project" value="UniProtKB-ARBA"/>
</dbReference>
<gene>
    <name evidence="9" type="ORF">KI387_031129</name>
</gene>
<evidence type="ECO:0000256" key="3">
    <source>
        <dbReference type="ARBA" id="ARBA00013133"/>
    </source>
</evidence>
<dbReference type="EMBL" id="JAHRHJ020000010">
    <property type="protein sequence ID" value="KAH9299447.1"/>
    <property type="molecule type" value="Genomic_DNA"/>
</dbReference>
<dbReference type="SUPFAM" id="SSF51182">
    <property type="entry name" value="RmlC-like cupins"/>
    <property type="match status" value="1"/>
</dbReference>
<evidence type="ECO:0000256" key="1">
    <source>
        <dbReference type="ARBA" id="ARBA00001954"/>
    </source>
</evidence>
<evidence type="ECO:0000256" key="7">
    <source>
        <dbReference type="ARBA" id="ARBA00024284"/>
    </source>
</evidence>
<dbReference type="InterPro" id="IPR014710">
    <property type="entry name" value="RmlC-like_jellyroll"/>
</dbReference>
<dbReference type="CDD" id="cd20289">
    <property type="entry name" value="cupin_ADO"/>
    <property type="match status" value="1"/>
</dbReference>
<evidence type="ECO:0000313" key="10">
    <source>
        <dbReference type="Proteomes" id="UP000824469"/>
    </source>
</evidence>
<dbReference type="OMA" id="DWADNIL"/>
<name>A0AA38CFS4_TAXCH</name>
<comment type="caution">
    <text evidence="9">The sequence shown here is derived from an EMBL/GenBank/DDBJ whole genome shotgun (WGS) entry which is preliminary data.</text>
</comment>
<evidence type="ECO:0000313" key="9">
    <source>
        <dbReference type="EMBL" id="KAH9299447.1"/>
    </source>
</evidence>
<keyword evidence="4" id="KW-0479">Metal-binding</keyword>
<evidence type="ECO:0000256" key="4">
    <source>
        <dbReference type="ARBA" id="ARBA00022723"/>
    </source>
</evidence>
<keyword evidence="5" id="KW-0560">Oxidoreductase</keyword>
<proteinExistence type="inferred from homology"/>
<dbReference type="PANTHER" id="PTHR22966:SF61">
    <property type="entry name" value="2-AMINOETHANETHIOL DIOXYGENASE"/>
    <property type="match status" value="1"/>
</dbReference>
<dbReference type="GO" id="GO:0046872">
    <property type="term" value="F:metal ion binding"/>
    <property type="evidence" value="ECO:0007669"/>
    <property type="project" value="UniProtKB-KW"/>
</dbReference>
<evidence type="ECO:0000256" key="8">
    <source>
        <dbReference type="SAM" id="MobiDB-lite"/>
    </source>
</evidence>
<reference evidence="9 10" key="1">
    <citation type="journal article" date="2021" name="Nat. Plants">
        <title>The Taxus genome provides insights into paclitaxel biosynthesis.</title>
        <authorList>
            <person name="Xiong X."/>
            <person name="Gou J."/>
            <person name="Liao Q."/>
            <person name="Li Y."/>
            <person name="Zhou Q."/>
            <person name="Bi G."/>
            <person name="Li C."/>
            <person name="Du R."/>
            <person name="Wang X."/>
            <person name="Sun T."/>
            <person name="Guo L."/>
            <person name="Liang H."/>
            <person name="Lu P."/>
            <person name="Wu Y."/>
            <person name="Zhang Z."/>
            <person name="Ro D.K."/>
            <person name="Shang Y."/>
            <person name="Huang S."/>
            <person name="Yan J."/>
        </authorList>
    </citation>
    <scope>NUCLEOTIDE SEQUENCE [LARGE SCALE GENOMIC DNA]</scope>
    <source>
        <strain evidence="9">Ta-2019</strain>
    </source>
</reference>